<feature type="compositionally biased region" description="Polar residues" evidence="1">
    <location>
        <begin position="21"/>
        <end position="30"/>
    </location>
</feature>
<evidence type="ECO:0000313" key="2">
    <source>
        <dbReference type="EMBL" id="SDA92272.1"/>
    </source>
</evidence>
<reference evidence="2 3" key="1">
    <citation type="submission" date="2016-10" db="EMBL/GenBank/DDBJ databases">
        <authorList>
            <person name="de Groot N.N."/>
        </authorList>
    </citation>
    <scope>NUCLEOTIDE SEQUENCE [LARGE SCALE GENOMIC DNA]</scope>
    <source>
        <strain evidence="2 3">CGMCC 1.12097</strain>
    </source>
</reference>
<dbReference type="EMBL" id="FMXM01000016">
    <property type="protein sequence ID" value="SDA92272.1"/>
    <property type="molecule type" value="Genomic_DNA"/>
</dbReference>
<sequence length="338" mass="33523">MTTHIELDSFSGSADEHSAFSDHNGQTSPAEIQVAQATSAQQPAPAASEPVPVDVGGSAPAKPEAPAAPAAANAPAGAVPHEYVADASNVVKLPSNVSIDNIRVEGHNLLLEQADGSVIVIKDGALNVPTFIIGDVEVPRVALLAALEASHVDVAFGADGSISAGPGGQTSSAGGDFSVPPGGIGDGFGLSALLPPTDLQFGLLDRRELTVAPLEKDSTPSIDLIGSATVYEAGLPARGGESAGSNEAANSETTSGTIGFTSPDGIQTVSLGGHVLTGVAQTFTDATGSLTASYVYNAATGAGTISYSYTLLDNTSGDNTNASFAVVVTDADGDSAPA</sequence>
<name>A0A1G5ZCF9_9HYPH</name>
<gene>
    <name evidence="2" type="ORF">SAMN02927914_04700</name>
</gene>
<evidence type="ECO:0000313" key="3">
    <source>
        <dbReference type="Proteomes" id="UP000198588"/>
    </source>
</evidence>
<feature type="compositionally biased region" description="Polar residues" evidence="1">
    <location>
        <begin position="243"/>
        <end position="260"/>
    </location>
</feature>
<feature type="region of interest" description="Disordered" evidence="1">
    <location>
        <begin position="238"/>
        <end position="260"/>
    </location>
</feature>
<feature type="region of interest" description="Disordered" evidence="1">
    <location>
        <begin position="1"/>
        <end position="73"/>
    </location>
</feature>
<protein>
    <submittedName>
        <fullName evidence="2">Membrane fusion protein, adhesin transport system</fullName>
    </submittedName>
</protein>
<organism evidence="2 3">
    <name type="scientific">Mesorhizobium qingshengii</name>
    <dbReference type="NCBI Taxonomy" id="1165689"/>
    <lineage>
        <taxon>Bacteria</taxon>
        <taxon>Pseudomonadati</taxon>
        <taxon>Pseudomonadota</taxon>
        <taxon>Alphaproteobacteria</taxon>
        <taxon>Hyphomicrobiales</taxon>
        <taxon>Phyllobacteriaceae</taxon>
        <taxon>Mesorhizobium</taxon>
    </lineage>
</organism>
<dbReference type="STRING" id="1165689.SAMN02927914_04700"/>
<dbReference type="AlphaFoldDB" id="A0A1G5ZCF9"/>
<feature type="non-terminal residue" evidence="2">
    <location>
        <position position="338"/>
    </location>
</feature>
<dbReference type="Proteomes" id="UP000198588">
    <property type="component" value="Unassembled WGS sequence"/>
</dbReference>
<accession>A0A1G5ZCF9</accession>
<evidence type="ECO:0000256" key="1">
    <source>
        <dbReference type="SAM" id="MobiDB-lite"/>
    </source>
</evidence>
<feature type="compositionally biased region" description="Low complexity" evidence="1">
    <location>
        <begin position="33"/>
        <end position="73"/>
    </location>
</feature>
<proteinExistence type="predicted"/>